<evidence type="ECO:0000313" key="2">
    <source>
        <dbReference type="Proteomes" id="UP000067711"/>
    </source>
</evidence>
<gene>
    <name evidence="1" type="ORF">WS71_20375</name>
</gene>
<reference evidence="1 2" key="1">
    <citation type="submission" date="2015-12" db="EMBL/GenBank/DDBJ databases">
        <title>Diversity of Burkholderia near neighbor genomes.</title>
        <authorList>
            <person name="Sahl J."/>
            <person name="Wagner D."/>
            <person name="Keim P."/>
        </authorList>
    </citation>
    <scope>NUCLEOTIDE SEQUENCE [LARGE SCALE GENOMIC DNA]</scope>
    <source>
        <strain evidence="1 2">BDU8</strain>
    </source>
</reference>
<proteinExistence type="predicted"/>
<name>A0A1B4G7G4_9BURK</name>
<organism evidence="1 2">
    <name type="scientific">Burkholderia mayonis</name>
    <dbReference type="NCBI Taxonomy" id="1385591"/>
    <lineage>
        <taxon>Bacteria</taxon>
        <taxon>Pseudomonadati</taxon>
        <taxon>Pseudomonadota</taxon>
        <taxon>Betaproteobacteria</taxon>
        <taxon>Burkholderiales</taxon>
        <taxon>Burkholderiaceae</taxon>
        <taxon>Burkholderia</taxon>
        <taxon>pseudomallei group</taxon>
    </lineage>
</organism>
<sequence length="83" mass="8182">MNAGNSATGNAGAANANWRANVGIMGQGYQGAMQGYANQGSILNNQYGNQINAWSAQQQASGANAGGLMSGIGTIAGAGIMAF</sequence>
<protein>
    <submittedName>
        <fullName evidence="1">Uncharacterized protein</fullName>
    </submittedName>
</protein>
<accession>A0A1B4G7G4</accession>
<dbReference type="EMBL" id="CP013389">
    <property type="protein sequence ID" value="AOJ11856.1"/>
    <property type="molecule type" value="Genomic_DNA"/>
</dbReference>
<dbReference type="AlphaFoldDB" id="A0A1B4G7G4"/>
<dbReference type="Proteomes" id="UP000067711">
    <property type="component" value="Chromosome 1"/>
</dbReference>
<evidence type="ECO:0000313" key="1">
    <source>
        <dbReference type="EMBL" id="AOJ11856.1"/>
    </source>
</evidence>